<comment type="caution">
    <text evidence="1">The sequence shown here is derived from an EMBL/GenBank/DDBJ whole genome shotgun (WGS) entry which is preliminary data.</text>
</comment>
<protein>
    <submittedName>
        <fullName evidence="1">Uncharacterized protein</fullName>
    </submittedName>
</protein>
<evidence type="ECO:0000313" key="1">
    <source>
        <dbReference type="EMBL" id="MPC88236.1"/>
    </source>
</evidence>
<keyword evidence="2" id="KW-1185">Reference proteome</keyword>
<dbReference type="EMBL" id="VSRR010077143">
    <property type="protein sequence ID" value="MPC88236.1"/>
    <property type="molecule type" value="Genomic_DNA"/>
</dbReference>
<evidence type="ECO:0000313" key="2">
    <source>
        <dbReference type="Proteomes" id="UP000324222"/>
    </source>
</evidence>
<reference evidence="1 2" key="1">
    <citation type="submission" date="2019-05" db="EMBL/GenBank/DDBJ databases">
        <title>Another draft genome of Portunus trituberculatus and its Hox gene families provides insights of decapod evolution.</title>
        <authorList>
            <person name="Jeong J.-H."/>
            <person name="Song I."/>
            <person name="Kim S."/>
            <person name="Choi T."/>
            <person name="Kim D."/>
            <person name="Ryu S."/>
            <person name="Kim W."/>
        </authorList>
    </citation>
    <scope>NUCLEOTIDE SEQUENCE [LARGE SCALE GENOMIC DNA]</scope>
    <source>
        <tissue evidence="1">Muscle</tissue>
    </source>
</reference>
<dbReference type="Proteomes" id="UP000324222">
    <property type="component" value="Unassembled WGS sequence"/>
</dbReference>
<dbReference type="AlphaFoldDB" id="A0A5B7J2M9"/>
<name>A0A5B7J2M9_PORTR</name>
<proteinExistence type="predicted"/>
<accession>A0A5B7J2M9</accession>
<sequence>MGPALGSHVTLLTLLSRKTTG</sequence>
<gene>
    <name evidence="1" type="ORF">E2C01_083136</name>
</gene>
<organism evidence="1 2">
    <name type="scientific">Portunus trituberculatus</name>
    <name type="common">Swimming crab</name>
    <name type="synonym">Neptunus trituberculatus</name>
    <dbReference type="NCBI Taxonomy" id="210409"/>
    <lineage>
        <taxon>Eukaryota</taxon>
        <taxon>Metazoa</taxon>
        <taxon>Ecdysozoa</taxon>
        <taxon>Arthropoda</taxon>
        <taxon>Crustacea</taxon>
        <taxon>Multicrustacea</taxon>
        <taxon>Malacostraca</taxon>
        <taxon>Eumalacostraca</taxon>
        <taxon>Eucarida</taxon>
        <taxon>Decapoda</taxon>
        <taxon>Pleocyemata</taxon>
        <taxon>Brachyura</taxon>
        <taxon>Eubrachyura</taxon>
        <taxon>Portunoidea</taxon>
        <taxon>Portunidae</taxon>
        <taxon>Portuninae</taxon>
        <taxon>Portunus</taxon>
    </lineage>
</organism>